<dbReference type="RefSeq" id="WP_178012450.1">
    <property type="nucleotide sequence ID" value="NZ_CP058316.1"/>
</dbReference>
<feature type="compositionally biased region" description="Low complexity" evidence="1">
    <location>
        <begin position="12"/>
        <end position="55"/>
    </location>
</feature>
<organism evidence="3 4">
    <name type="scientific">Microbacterium oleivorans</name>
    <dbReference type="NCBI Taxonomy" id="273677"/>
    <lineage>
        <taxon>Bacteria</taxon>
        <taxon>Bacillati</taxon>
        <taxon>Actinomycetota</taxon>
        <taxon>Actinomycetes</taxon>
        <taxon>Micrococcales</taxon>
        <taxon>Microbacteriaceae</taxon>
        <taxon>Microbacterium</taxon>
    </lineage>
</organism>
<accession>A0A7D5JYS8</accession>
<dbReference type="EMBL" id="CP058316">
    <property type="protein sequence ID" value="QLD12023.1"/>
    <property type="molecule type" value="Genomic_DNA"/>
</dbReference>
<evidence type="ECO:0000256" key="1">
    <source>
        <dbReference type="SAM" id="MobiDB-lite"/>
    </source>
</evidence>
<keyword evidence="2" id="KW-1133">Transmembrane helix</keyword>
<evidence type="ECO:0008006" key="5">
    <source>
        <dbReference type="Google" id="ProtNLM"/>
    </source>
</evidence>
<evidence type="ECO:0000313" key="4">
    <source>
        <dbReference type="Proteomes" id="UP000509638"/>
    </source>
</evidence>
<feature type="transmembrane region" description="Helical" evidence="2">
    <location>
        <begin position="58"/>
        <end position="82"/>
    </location>
</feature>
<evidence type="ECO:0000313" key="3">
    <source>
        <dbReference type="EMBL" id="QLD12023.1"/>
    </source>
</evidence>
<dbReference type="Proteomes" id="UP000509638">
    <property type="component" value="Chromosome"/>
</dbReference>
<feature type="region of interest" description="Disordered" evidence="1">
    <location>
        <begin position="1"/>
        <end position="55"/>
    </location>
</feature>
<name>A0A7D5JYS8_9MICO</name>
<keyword evidence="2" id="KW-0472">Membrane</keyword>
<dbReference type="AlphaFoldDB" id="A0A7D5JYS8"/>
<proteinExistence type="predicted"/>
<keyword evidence="2" id="KW-0812">Transmembrane</keyword>
<feature type="region of interest" description="Disordered" evidence="1">
    <location>
        <begin position="81"/>
        <end position="130"/>
    </location>
</feature>
<gene>
    <name evidence="3" type="ORF">HW566_09760</name>
</gene>
<sequence length="266" mass="26342">MSDHDRNLDDQPTPAADPTASVPPASPTAAAPAASPSNAEVPAGPTAATPPRRARRTALLAGGAVVAAALLVGGGAAIGAAVADDDDEDGREASLVSDDTRSNAVGTDGDRGGAPGERTNAGGTSTEPYGAASVDELERVADAARGAADGSVVSIDADRDGTWDVQLVAADGSESEVRVSADGTATVRETEAAEAGDVAAGNVLDAATLGSMVEAALAEADGRVIEIDADDDDRSPFDVAVLTADRGIVEITLDVDGSVLRTETDD</sequence>
<evidence type="ECO:0000256" key="2">
    <source>
        <dbReference type="SAM" id="Phobius"/>
    </source>
</evidence>
<protein>
    <recommendedName>
        <fullName evidence="5">PepSY domain-containing protein</fullName>
    </recommendedName>
</protein>
<reference evidence="3 4" key="1">
    <citation type="submission" date="2020-06" db="EMBL/GenBank/DDBJ databases">
        <authorList>
            <person name="Jo H."/>
        </authorList>
    </citation>
    <scope>NUCLEOTIDE SEQUENCE [LARGE SCALE GENOMIC DNA]</scope>
    <source>
        <strain evidence="3 4">I46</strain>
    </source>
</reference>